<evidence type="ECO:0000256" key="1">
    <source>
        <dbReference type="ARBA" id="ARBA00008542"/>
    </source>
</evidence>
<dbReference type="EMBL" id="BMFL01000003">
    <property type="protein sequence ID" value="GGE90272.1"/>
    <property type="molecule type" value="Genomic_DNA"/>
</dbReference>
<dbReference type="SUPFAM" id="SSF52317">
    <property type="entry name" value="Class I glutamine amidotransferase-like"/>
    <property type="match status" value="1"/>
</dbReference>
<dbReference type="InterPro" id="IPR006286">
    <property type="entry name" value="C56_PfpI-like"/>
</dbReference>
<gene>
    <name evidence="3" type="primary">pfpI</name>
    <name evidence="3" type="ORF">GCM10010984_04970</name>
    <name evidence="4" type="ORF">SAMN05443634_10928</name>
</gene>
<dbReference type="InterPro" id="IPR029062">
    <property type="entry name" value="Class_I_gatase-like"/>
</dbReference>
<comment type="similarity">
    <text evidence="1">Belongs to the peptidase C56 family.</text>
</comment>
<proteinExistence type="inferred from homology"/>
<reference evidence="5" key="2">
    <citation type="submission" date="2016-11" db="EMBL/GenBank/DDBJ databases">
        <authorList>
            <person name="Varghese N."/>
            <person name="Submissions S."/>
        </authorList>
    </citation>
    <scope>NUCLEOTIDE SEQUENCE [LARGE SCALE GENOMIC DNA]</scope>
    <source>
        <strain evidence="5">DSM 27989</strain>
    </source>
</reference>
<reference evidence="4" key="3">
    <citation type="submission" date="2016-11" db="EMBL/GenBank/DDBJ databases">
        <authorList>
            <person name="Jaros S."/>
            <person name="Januszkiewicz K."/>
            <person name="Wedrychowicz H."/>
        </authorList>
    </citation>
    <scope>NUCLEOTIDE SEQUENCE [LARGE SCALE GENOMIC DNA]</scope>
    <source>
        <strain evidence="4">DSM 27989</strain>
    </source>
</reference>
<organism evidence="4 5">
    <name type="scientific">Chishuiella changwenlii</name>
    <dbReference type="NCBI Taxonomy" id="1434701"/>
    <lineage>
        <taxon>Bacteria</taxon>
        <taxon>Pseudomonadati</taxon>
        <taxon>Bacteroidota</taxon>
        <taxon>Flavobacteriia</taxon>
        <taxon>Flavobacteriales</taxon>
        <taxon>Weeksellaceae</taxon>
        <taxon>Chishuiella</taxon>
    </lineage>
</organism>
<dbReference type="OrthoDB" id="9792284at2"/>
<dbReference type="EMBL" id="FRBH01000009">
    <property type="protein sequence ID" value="SHL42006.1"/>
    <property type="molecule type" value="Genomic_DNA"/>
</dbReference>
<dbReference type="Proteomes" id="UP000650994">
    <property type="component" value="Unassembled WGS sequence"/>
</dbReference>
<dbReference type="Proteomes" id="UP000184120">
    <property type="component" value="Unassembled WGS sequence"/>
</dbReference>
<accession>A0A1M7AHH0</accession>
<dbReference type="Pfam" id="PF01965">
    <property type="entry name" value="DJ-1_PfpI"/>
    <property type="match status" value="1"/>
</dbReference>
<keyword evidence="4" id="KW-0645">Protease</keyword>
<keyword evidence="4" id="KW-0378">Hydrolase</keyword>
<dbReference type="STRING" id="1434701.SAMN05443634_10928"/>
<evidence type="ECO:0000313" key="4">
    <source>
        <dbReference type="EMBL" id="SHL42006.1"/>
    </source>
</evidence>
<evidence type="ECO:0000313" key="5">
    <source>
        <dbReference type="Proteomes" id="UP000184120"/>
    </source>
</evidence>
<evidence type="ECO:0000313" key="3">
    <source>
        <dbReference type="EMBL" id="GGE90272.1"/>
    </source>
</evidence>
<feature type="domain" description="DJ-1/PfpI" evidence="2">
    <location>
        <begin position="2"/>
        <end position="171"/>
    </location>
</feature>
<sequence length="174" mass="19501">MKKVAILTGEGFEEVELSSPKESLEQANYQVDIIATKDDKVKAWAKTDWGKEYKVDFNINKDSINIDDYEALILPGGLFNPDELRVNEKALNFIKEFNKTKKPIAAICHGSQTLINAKLVEGKNMTCYPAIKVDLENAGALYQDKAVVIDHNLITSRSPEDLEQFNQAIIDAIK</sequence>
<reference evidence="6" key="4">
    <citation type="journal article" date="2019" name="Int. J. Syst. Evol. Microbiol.">
        <title>The Global Catalogue of Microorganisms (GCM) 10K type strain sequencing project: providing services to taxonomists for standard genome sequencing and annotation.</title>
        <authorList>
            <consortium name="The Broad Institute Genomics Platform"/>
            <consortium name="The Broad Institute Genome Sequencing Center for Infectious Disease"/>
            <person name="Wu L."/>
            <person name="Ma J."/>
        </authorList>
    </citation>
    <scope>NUCLEOTIDE SEQUENCE [LARGE SCALE GENOMIC DNA]</scope>
    <source>
        <strain evidence="6">CGMCC 1.12707</strain>
    </source>
</reference>
<dbReference type="AlphaFoldDB" id="A0A1M7AHH0"/>
<keyword evidence="6" id="KW-1185">Reference proteome</keyword>
<dbReference type="InterPro" id="IPR002818">
    <property type="entry name" value="DJ-1/PfpI"/>
</dbReference>
<dbReference type="PANTHER" id="PTHR42733">
    <property type="entry name" value="DJ-1 PROTEIN"/>
    <property type="match status" value="1"/>
</dbReference>
<reference evidence="3" key="1">
    <citation type="journal article" date="2014" name="Int. J. Syst. Evol. Microbiol.">
        <title>Complete genome of a new Firmicutes species belonging to the dominant human colonic microbiota ('Ruminococcus bicirculans') reveals two chromosomes and a selective capacity to utilize plant glucans.</title>
        <authorList>
            <consortium name="NISC Comparative Sequencing Program"/>
            <person name="Wegmann U."/>
            <person name="Louis P."/>
            <person name="Goesmann A."/>
            <person name="Henrissat B."/>
            <person name="Duncan S.H."/>
            <person name="Flint H.J."/>
        </authorList>
    </citation>
    <scope>NUCLEOTIDE SEQUENCE</scope>
    <source>
        <strain evidence="3">CGMCC 1.12707</strain>
    </source>
</reference>
<dbReference type="Gene3D" id="3.40.50.880">
    <property type="match status" value="1"/>
</dbReference>
<evidence type="ECO:0000313" key="6">
    <source>
        <dbReference type="Proteomes" id="UP000650994"/>
    </source>
</evidence>
<dbReference type="GO" id="GO:0006508">
    <property type="term" value="P:proteolysis"/>
    <property type="evidence" value="ECO:0007669"/>
    <property type="project" value="UniProtKB-KW"/>
</dbReference>
<dbReference type="CDD" id="cd03134">
    <property type="entry name" value="GATase1_PfpI_like"/>
    <property type="match status" value="1"/>
</dbReference>
<name>A0A1M7AHH0_9FLAO</name>
<dbReference type="PROSITE" id="PS51276">
    <property type="entry name" value="PEPTIDASE_C56_PFPI"/>
    <property type="match status" value="1"/>
</dbReference>
<evidence type="ECO:0000259" key="2">
    <source>
        <dbReference type="Pfam" id="PF01965"/>
    </source>
</evidence>
<protein>
    <submittedName>
        <fullName evidence="3 4">Protease</fullName>
    </submittedName>
</protein>
<reference evidence="3" key="5">
    <citation type="submission" date="2024-05" db="EMBL/GenBank/DDBJ databases">
        <authorList>
            <person name="Sun Q."/>
            <person name="Zhou Y."/>
        </authorList>
    </citation>
    <scope>NUCLEOTIDE SEQUENCE</scope>
    <source>
        <strain evidence="3">CGMCC 1.12707</strain>
    </source>
</reference>
<dbReference type="NCBIfam" id="TIGR01382">
    <property type="entry name" value="PfpI"/>
    <property type="match status" value="1"/>
</dbReference>
<dbReference type="GO" id="GO:0008233">
    <property type="term" value="F:peptidase activity"/>
    <property type="evidence" value="ECO:0007669"/>
    <property type="project" value="UniProtKB-KW"/>
</dbReference>
<dbReference type="PANTHER" id="PTHR42733:SF12">
    <property type="entry name" value="PROTEINASE"/>
    <property type="match status" value="1"/>
</dbReference>
<dbReference type="RefSeq" id="WP_072932920.1">
    <property type="nucleotide sequence ID" value="NZ_BMFL01000003.1"/>
</dbReference>